<accession>A0AA38IGA3</accession>
<keyword evidence="10" id="KW-0460">Magnesium</keyword>
<feature type="compositionally biased region" description="Basic and acidic residues" evidence="14">
    <location>
        <begin position="567"/>
        <end position="580"/>
    </location>
</feature>
<dbReference type="GO" id="GO:0008821">
    <property type="term" value="F:crossover junction DNA endonuclease activity"/>
    <property type="evidence" value="ECO:0007669"/>
    <property type="project" value="UniProtKB-ARBA"/>
</dbReference>
<dbReference type="InterPro" id="IPR008918">
    <property type="entry name" value="HhH2"/>
</dbReference>
<feature type="region of interest" description="Disordered" evidence="14">
    <location>
        <begin position="1021"/>
        <end position="1056"/>
    </location>
</feature>
<dbReference type="SUPFAM" id="SSF47807">
    <property type="entry name" value="5' to 3' exonuclease, C-terminal subdomain"/>
    <property type="match status" value="1"/>
</dbReference>
<evidence type="ECO:0000256" key="14">
    <source>
        <dbReference type="SAM" id="MobiDB-lite"/>
    </source>
</evidence>
<feature type="domain" description="XPG-I" evidence="15">
    <location>
        <begin position="666"/>
        <end position="735"/>
    </location>
</feature>
<evidence type="ECO:0000259" key="16">
    <source>
        <dbReference type="SMART" id="SM00485"/>
    </source>
</evidence>
<keyword evidence="12" id="KW-0539">Nucleus</keyword>
<keyword evidence="11" id="KW-0234">DNA repair</keyword>
<feature type="region of interest" description="Disordered" evidence="14">
    <location>
        <begin position="497"/>
        <end position="624"/>
    </location>
</feature>
<dbReference type="InterPro" id="IPR029060">
    <property type="entry name" value="PIN-like_dom_sf"/>
</dbReference>
<feature type="region of interest" description="Disordered" evidence="14">
    <location>
        <begin position="301"/>
        <end position="324"/>
    </location>
</feature>
<dbReference type="PANTHER" id="PTHR16171">
    <property type="entry name" value="DNA REPAIR PROTEIN COMPLEMENTING XP-G CELLS-RELATED"/>
    <property type="match status" value="1"/>
</dbReference>
<evidence type="ECO:0000256" key="6">
    <source>
        <dbReference type="ARBA" id="ARBA00022723"/>
    </source>
</evidence>
<keyword evidence="8" id="KW-0227">DNA damage</keyword>
<dbReference type="Pfam" id="PF00867">
    <property type="entry name" value="XPG_I"/>
    <property type="match status" value="1"/>
</dbReference>
<feature type="compositionally biased region" description="Basic and acidic residues" evidence="14">
    <location>
        <begin position="166"/>
        <end position="176"/>
    </location>
</feature>
<feature type="compositionally biased region" description="Acidic residues" evidence="14">
    <location>
        <begin position="497"/>
        <end position="507"/>
    </location>
</feature>
<dbReference type="InterPro" id="IPR001044">
    <property type="entry name" value="XPG/Rad2_eukaryotes"/>
</dbReference>
<evidence type="ECO:0000256" key="13">
    <source>
        <dbReference type="ARBA" id="ARBA00038112"/>
    </source>
</evidence>
<dbReference type="GO" id="GO:0017108">
    <property type="term" value="F:5'-flap endonuclease activity"/>
    <property type="evidence" value="ECO:0007669"/>
    <property type="project" value="UniProtKB-ARBA"/>
</dbReference>
<dbReference type="Pfam" id="PF00752">
    <property type="entry name" value="XPG_N"/>
    <property type="match status" value="1"/>
</dbReference>
<evidence type="ECO:0000256" key="7">
    <source>
        <dbReference type="ARBA" id="ARBA00022759"/>
    </source>
</evidence>
<dbReference type="InterPro" id="IPR006084">
    <property type="entry name" value="XPG/Rad2"/>
</dbReference>
<dbReference type="InterPro" id="IPR006086">
    <property type="entry name" value="XPG-I_dom"/>
</dbReference>
<feature type="compositionally biased region" description="Basic and acidic residues" evidence="14">
    <location>
        <begin position="311"/>
        <end position="324"/>
    </location>
</feature>
<dbReference type="FunFam" id="3.40.50.1010:FF:000044">
    <property type="entry name" value="DNA repair endonuclease"/>
    <property type="match status" value="1"/>
</dbReference>
<proteinExistence type="inferred from homology"/>
<dbReference type="SUPFAM" id="SSF88723">
    <property type="entry name" value="PIN domain-like"/>
    <property type="match status" value="1"/>
</dbReference>
<dbReference type="GO" id="GO:0003697">
    <property type="term" value="F:single-stranded DNA binding"/>
    <property type="evidence" value="ECO:0007669"/>
    <property type="project" value="InterPro"/>
</dbReference>
<keyword evidence="18" id="KW-1185">Reference proteome</keyword>
<evidence type="ECO:0000256" key="4">
    <source>
        <dbReference type="ARBA" id="ARBA00022553"/>
    </source>
</evidence>
<dbReference type="GO" id="GO:0005634">
    <property type="term" value="C:nucleus"/>
    <property type="evidence" value="ECO:0007669"/>
    <property type="project" value="UniProtKB-SubCell"/>
</dbReference>
<comment type="similarity">
    <text evidence="13">Belongs to the XPG/RAD2 endonuclease family. GEN subfamily.</text>
</comment>
<dbReference type="GO" id="GO:0000400">
    <property type="term" value="F:four-way junction DNA binding"/>
    <property type="evidence" value="ECO:0007669"/>
    <property type="project" value="UniProtKB-ARBA"/>
</dbReference>
<dbReference type="InterPro" id="IPR036279">
    <property type="entry name" value="5-3_exonuclease_C_sf"/>
</dbReference>
<keyword evidence="4" id="KW-0597">Phosphoprotein</keyword>
<dbReference type="Gene3D" id="1.10.150.20">
    <property type="entry name" value="5' to 3' exonuclease, C-terminal subdomain"/>
    <property type="match status" value="1"/>
</dbReference>
<dbReference type="SMART" id="SM00485">
    <property type="entry name" value="XPGN"/>
    <property type="match status" value="1"/>
</dbReference>
<dbReference type="SMART" id="SM00484">
    <property type="entry name" value="XPGI"/>
    <property type="match status" value="1"/>
</dbReference>
<dbReference type="InterPro" id="IPR019974">
    <property type="entry name" value="XPG_CS"/>
</dbReference>
<dbReference type="GO" id="GO:0006289">
    <property type="term" value="P:nucleotide-excision repair"/>
    <property type="evidence" value="ECO:0007669"/>
    <property type="project" value="InterPro"/>
</dbReference>
<evidence type="ECO:0000259" key="15">
    <source>
        <dbReference type="SMART" id="SM00484"/>
    </source>
</evidence>
<dbReference type="InterPro" id="IPR003903">
    <property type="entry name" value="UIM_dom"/>
</dbReference>
<feature type="domain" description="XPG N-terminal" evidence="16">
    <location>
        <begin position="1"/>
        <end position="98"/>
    </location>
</feature>
<evidence type="ECO:0000256" key="3">
    <source>
        <dbReference type="ARBA" id="ARBA00005283"/>
    </source>
</evidence>
<evidence type="ECO:0000256" key="9">
    <source>
        <dbReference type="ARBA" id="ARBA00022801"/>
    </source>
</evidence>
<dbReference type="PROSITE" id="PS50330">
    <property type="entry name" value="UIM"/>
    <property type="match status" value="1"/>
</dbReference>
<feature type="compositionally biased region" description="Basic and acidic residues" evidence="14">
    <location>
        <begin position="948"/>
        <end position="971"/>
    </location>
</feature>
<dbReference type="PRINTS" id="PR00066">
    <property type="entry name" value="XRODRMPGMNTG"/>
</dbReference>
<evidence type="ECO:0000256" key="1">
    <source>
        <dbReference type="ARBA" id="ARBA00001946"/>
    </source>
</evidence>
<dbReference type="AlphaFoldDB" id="A0AA38IGA3"/>
<feature type="compositionally biased region" description="Acidic residues" evidence="14">
    <location>
        <begin position="443"/>
        <end position="452"/>
    </location>
</feature>
<dbReference type="PROSITE" id="PS00841">
    <property type="entry name" value="XPG_1"/>
    <property type="match status" value="1"/>
</dbReference>
<feature type="compositionally biased region" description="Basic and acidic residues" evidence="14">
    <location>
        <begin position="589"/>
        <end position="624"/>
    </location>
</feature>
<evidence type="ECO:0000313" key="17">
    <source>
        <dbReference type="EMBL" id="KAJ3653337.1"/>
    </source>
</evidence>
<evidence type="ECO:0000313" key="18">
    <source>
        <dbReference type="Proteomes" id="UP001168821"/>
    </source>
</evidence>
<keyword evidence="5" id="KW-0540">Nuclease</keyword>
<dbReference type="EMBL" id="JALNTZ010000004">
    <property type="protein sequence ID" value="KAJ3653337.1"/>
    <property type="molecule type" value="Genomic_DNA"/>
</dbReference>
<dbReference type="SMART" id="SM00279">
    <property type="entry name" value="HhH2"/>
    <property type="match status" value="1"/>
</dbReference>
<dbReference type="PRINTS" id="PR00853">
    <property type="entry name" value="XPGRADSUPER"/>
</dbReference>
<organism evidence="17 18">
    <name type="scientific">Zophobas morio</name>
    <dbReference type="NCBI Taxonomy" id="2755281"/>
    <lineage>
        <taxon>Eukaryota</taxon>
        <taxon>Metazoa</taxon>
        <taxon>Ecdysozoa</taxon>
        <taxon>Arthropoda</taxon>
        <taxon>Hexapoda</taxon>
        <taxon>Insecta</taxon>
        <taxon>Pterygota</taxon>
        <taxon>Neoptera</taxon>
        <taxon>Endopterygota</taxon>
        <taxon>Coleoptera</taxon>
        <taxon>Polyphaga</taxon>
        <taxon>Cucujiformia</taxon>
        <taxon>Tenebrionidae</taxon>
        <taxon>Zophobas</taxon>
    </lineage>
</organism>
<dbReference type="PANTHER" id="PTHR16171:SF7">
    <property type="entry name" value="DNA REPAIR PROTEIN RAD2"/>
    <property type="match status" value="1"/>
</dbReference>
<evidence type="ECO:0000256" key="8">
    <source>
        <dbReference type="ARBA" id="ARBA00022763"/>
    </source>
</evidence>
<feature type="region of interest" description="Disordered" evidence="14">
    <location>
        <begin position="420"/>
        <end position="483"/>
    </location>
</feature>
<keyword evidence="7" id="KW-0255">Endonuclease</keyword>
<protein>
    <recommendedName>
        <fullName evidence="19">DNA repair protein complementing XP-G cells</fullName>
    </recommendedName>
</protein>
<dbReference type="CDD" id="cd09904">
    <property type="entry name" value="H3TH_XPG"/>
    <property type="match status" value="1"/>
</dbReference>
<comment type="caution">
    <text evidence="17">The sequence shown here is derived from an EMBL/GenBank/DDBJ whole genome shotgun (WGS) entry which is preliminary data.</text>
</comment>
<keyword evidence="9" id="KW-0378">Hydrolase</keyword>
<dbReference type="Gene3D" id="3.40.50.1010">
    <property type="entry name" value="5'-nuclease"/>
    <property type="match status" value="2"/>
</dbReference>
<dbReference type="InterPro" id="IPR006085">
    <property type="entry name" value="XPG_DNA_repair_N"/>
</dbReference>
<evidence type="ECO:0000256" key="11">
    <source>
        <dbReference type="ARBA" id="ARBA00023204"/>
    </source>
</evidence>
<evidence type="ECO:0008006" key="19">
    <source>
        <dbReference type="Google" id="ProtNLM"/>
    </source>
</evidence>
<evidence type="ECO:0000256" key="12">
    <source>
        <dbReference type="ARBA" id="ARBA00023242"/>
    </source>
</evidence>
<comment type="cofactor">
    <cofactor evidence="1">
        <name>Mg(2+)</name>
        <dbReference type="ChEBI" id="CHEBI:18420"/>
    </cofactor>
</comment>
<sequence length="1056" mass="119987">MGVQGLWRLIEPSGKPVPLETLQNKVLAIDVSIWLHQLVKGFQDSKGAALPNAHLLGIYHRVCKLLYFRIKPVFVFDGGVPVLKKNTIALRNQQKQKTLSEADRIHKNLLAALIKHTAISKVLSEQAKAAIASSTSPTKKSKTDDDNLYVLPELDSTVSSSDDSDTERHTSRHFDLHSIDTQSAEFKALPLEMRHEILSDLKETRKQSSWGRIHELPTESNDFSGYQMRRLLKRQSVQTALEEIEKEMGGHSLSLGELEKLLKDQGVITSMKGNRIASDENTRFLLIKDIKQALEEAKKQSLETIEEEEEGKGGEKVENKGDKEFEDDLQRAIELSLEEVPSTSKDVKVKKVGEKGKNRMSLSFLADFEDADFGDSESSEEEEVRMRLTPAQRYMMEYSGLTAHAIAKIIESNSRIGRKNGEEKTSVEAAESSKMVVESTTTLDEEDSEEEKNEASTPVVEDFEDQDENKVTTSTATEEPVESTIEDADKVAEVELMSESEDDDFVDVDNKESPNTMEVVIKPDEEIEDDLFKDVFEEEQSEANVSSTQDKVIEQIISLDDDEEEKKEDREALPEKEEQTKSTSQTMMDKIEKMIETYSKPREQKEAKEKEPEKEESPKVSVEQLREMKENLTKEQNELIAQRSTKERLAGNITDQMCQEAQELLELFGVPYLVAPMEAEAQCAFLDLIELTDGTITDDSDIWLFGGRTVYKNFFDQNKVVMEFKVDSIQRHYKLSREQMILLAMLVGSDYTTGLTGVGPVTALEILAAFPPKNHLVSGLAEFKSWVKKGKLPGPGRTSLRGKLKNVSVSDNFPNPQIVQAYLEPTVETSREKFSWGKPDIPGLVDFARQKFGWTKIKSEEILAPILRRLEDNRVQKSITEYFKYEVKASESGVAEKLMSKRVKTAINRIAKGPDFEEEKEEKKRVTRKKKGESSEEPKTKRKKQVKKKEPEDEDIKILKETEERSQKRVEEIQKEVCKEVEGQKEKKINLQRLLHKKEVIPQRQKDKSDILKNKMKAIEAFRKSKQGPGYVKKRGKVRKDPQKDASYLSEGSSSD</sequence>
<dbReference type="Proteomes" id="UP001168821">
    <property type="component" value="Unassembled WGS sequence"/>
</dbReference>
<feature type="region of interest" description="Disordered" evidence="14">
    <location>
        <begin position="917"/>
        <end position="971"/>
    </location>
</feature>
<comment type="subcellular location">
    <subcellularLocation>
        <location evidence="2">Nucleus</location>
    </subcellularLocation>
</comment>
<keyword evidence="6" id="KW-0479">Metal-binding</keyword>
<evidence type="ECO:0000256" key="10">
    <source>
        <dbReference type="ARBA" id="ARBA00022842"/>
    </source>
</evidence>
<dbReference type="GO" id="GO:0046872">
    <property type="term" value="F:metal ion binding"/>
    <property type="evidence" value="ECO:0007669"/>
    <property type="project" value="UniProtKB-KW"/>
</dbReference>
<gene>
    <name evidence="17" type="ORF">Zmor_012594</name>
</gene>
<comment type="similarity">
    <text evidence="3">Belongs to the XPG/RAD2 endonuclease family. XPG subfamily.</text>
</comment>
<dbReference type="FunFam" id="1.10.150.20:FF:000030">
    <property type="entry name" value="Flap endonuclease GEN-like 1"/>
    <property type="match status" value="1"/>
</dbReference>
<evidence type="ECO:0000256" key="5">
    <source>
        <dbReference type="ARBA" id="ARBA00022722"/>
    </source>
</evidence>
<dbReference type="CDD" id="cd09868">
    <property type="entry name" value="PIN_XPG_RAD2"/>
    <property type="match status" value="2"/>
</dbReference>
<reference evidence="17" key="1">
    <citation type="journal article" date="2023" name="G3 (Bethesda)">
        <title>Whole genome assemblies of Zophobas morio and Tenebrio molitor.</title>
        <authorList>
            <person name="Kaur S."/>
            <person name="Stinson S.A."/>
            <person name="diCenzo G.C."/>
        </authorList>
    </citation>
    <scope>NUCLEOTIDE SEQUENCE</scope>
    <source>
        <strain evidence="17">QUZm001</strain>
    </source>
</reference>
<name>A0AA38IGA3_9CUCU</name>
<dbReference type="PROSITE" id="PS00842">
    <property type="entry name" value="XPG_2"/>
    <property type="match status" value="1"/>
</dbReference>
<feature type="region of interest" description="Disordered" evidence="14">
    <location>
        <begin position="156"/>
        <end position="176"/>
    </location>
</feature>
<evidence type="ECO:0000256" key="2">
    <source>
        <dbReference type="ARBA" id="ARBA00004123"/>
    </source>
</evidence>